<name>A0ABT1Y861_9FIRM</name>
<dbReference type="InterPro" id="IPR013249">
    <property type="entry name" value="RNA_pol_sigma70_r4_t2"/>
</dbReference>
<evidence type="ECO:0000313" key="2">
    <source>
        <dbReference type="EMBL" id="MCR6547078.1"/>
    </source>
</evidence>
<keyword evidence="3" id="KW-1185">Reference proteome</keyword>
<evidence type="ECO:0000313" key="3">
    <source>
        <dbReference type="Proteomes" id="UP001524944"/>
    </source>
</evidence>
<accession>A0ABT1Y861</accession>
<dbReference type="SUPFAM" id="SSF88659">
    <property type="entry name" value="Sigma3 and sigma4 domains of RNA polymerase sigma factors"/>
    <property type="match status" value="1"/>
</dbReference>
<dbReference type="Gene3D" id="1.10.10.10">
    <property type="entry name" value="Winged helix-like DNA-binding domain superfamily/Winged helix DNA-binding domain"/>
    <property type="match status" value="1"/>
</dbReference>
<sequence>MTPSSHERNKQHAFDSFCKKVLKHEARDHYDEMKRQREREVSFSELSAQEMEQLFTVDKYFATEQVFNVLGREVVVNDELIAEALRTLPERKRDIILLAYFLEMSDRAIGEKLNLLRATVQYQRTSTLRELKKYLEENADEQ</sequence>
<organism evidence="2 3">
    <name type="scientific">Dehalobacterium formicoaceticum</name>
    <dbReference type="NCBI Taxonomy" id="51515"/>
    <lineage>
        <taxon>Bacteria</taxon>
        <taxon>Bacillati</taxon>
        <taxon>Bacillota</taxon>
        <taxon>Clostridia</taxon>
        <taxon>Eubacteriales</taxon>
        <taxon>Peptococcaceae</taxon>
        <taxon>Dehalobacterium</taxon>
    </lineage>
</organism>
<protein>
    <recommendedName>
        <fullName evidence="1">RNA polymerase sigma factor 70 region 4 type 2 domain-containing protein</fullName>
    </recommendedName>
</protein>
<comment type="caution">
    <text evidence="2">The sequence shown here is derived from an EMBL/GenBank/DDBJ whole genome shotgun (WGS) entry which is preliminary data.</text>
</comment>
<dbReference type="Proteomes" id="UP001524944">
    <property type="component" value="Unassembled WGS sequence"/>
</dbReference>
<feature type="domain" description="RNA polymerase sigma factor 70 region 4 type 2" evidence="1">
    <location>
        <begin position="79"/>
        <end position="123"/>
    </location>
</feature>
<reference evidence="2 3" key="1">
    <citation type="submission" date="2022-08" db="EMBL/GenBank/DDBJ databases">
        <title>Proteogenomics of the novel Dehalobacterium formicoaceticum strain EZ94 highlights a key role of methyltransferases during anaerobic dichloromethane degradation.</title>
        <authorList>
            <person name="Wasmund K."/>
        </authorList>
    </citation>
    <scope>NUCLEOTIDE SEQUENCE [LARGE SCALE GENOMIC DNA]</scope>
    <source>
        <strain evidence="2 3">EZ94</strain>
    </source>
</reference>
<dbReference type="EMBL" id="JANPWE010000019">
    <property type="protein sequence ID" value="MCR6547078.1"/>
    <property type="molecule type" value="Genomic_DNA"/>
</dbReference>
<dbReference type="InterPro" id="IPR036388">
    <property type="entry name" value="WH-like_DNA-bd_sf"/>
</dbReference>
<dbReference type="Pfam" id="PF08281">
    <property type="entry name" value="Sigma70_r4_2"/>
    <property type="match status" value="1"/>
</dbReference>
<proteinExistence type="predicted"/>
<evidence type="ECO:0000259" key="1">
    <source>
        <dbReference type="Pfam" id="PF08281"/>
    </source>
</evidence>
<dbReference type="RefSeq" id="WP_257914215.1">
    <property type="nucleotide sequence ID" value="NZ_JANPWE010000019.1"/>
</dbReference>
<dbReference type="InterPro" id="IPR013324">
    <property type="entry name" value="RNA_pol_sigma_r3/r4-like"/>
</dbReference>
<gene>
    <name evidence="2" type="ORF">NVS47_16445</name>
</gene>